<dbReference type="SUPFAM" id="SSF46689">
    <property type="entry name" value="Homeodomain-like"/>
    <property type="match status" value="1"/>
</dbReference>
<dbReference type="InterPro" id="IPR047656">
    <property type="entry name" value="IS481-like_transpos"/>
</dbReference>
<dbReference type="RefSeq" id="WP_048636741.1">
    <property type="nucleotide sequence ID" value="NZ_CGIG01000001.1"/>
</dbReference>
<organism evidence="2 3">
    <name type="scientific">Brenneria goodwinii</name>
    <dbReference type="NCBI Taxonomy" id="1109412"/>
    <lineage>
        <taxon>Bacteria</taxon>
        <taxon>Pseudomonadati</taxon>
        <taxon>Pseudomonadota</taxon>
        <taxon>Gammaproteobacteria</taxon>
        <taxon>Enterobacterales</taxon>
        <taxon>Pectobacteriaceae</taxon>
        <taxon>Brenneria</taxon>
    </lineage>
</organism>
<feature type="domain" description="Integrase catalytic" evidence="1">
    <location>
        <begin position="134"/>
        <end position="300"/>
    </location>
</feature>
<keyword evidence="3" id="KW-1185">Reference proteome</keyword>
<name>A0A0G4JSY1_9GAMM</name>
<dbReference type="GO" id="GO:0015074">
    <property type="term" value="P:DNA integration"/>
    <property type="evidence" value="ECO:0007669"/>
    <property type="project" value="InterPro"/>
</dbReference>
<evidence type="ECO:0000259" key="1">
    <source>
        <dbReference type="PROSITE" id="PS50994"/>
    </source>
</evidence>
<dbReference type="Proteomes" id="UP000044377">
    <property type="component" value="Unassembled WGS sequence"/>
</dbReference>
<dbReference type="EMBL" id="CGIG01000001">
    <property type="protein sequence ID" value="CPR15334.1"/>
    <property type="molecule type" value="Genomic_DNA"/>
</dbReference>
<dbReference type="InterPro" id="IPR036397">
    <property type="entry name" value="RNaseH_sf"/>
</dbReference>
<gene>
    <name evidence="2" type="ORF">BN1221_01452</name>
</gene>
<dbReference type="InterPro" id="IPR012337">
    <property type="entry name" value="RNaseH-like_sf"/>
</dbReference>
<dbReference type="Pfam" id="PF00665">
    <property type="entry name" value="rve"/>
    <property type="match status" value="1"/>
</dbReference>
<dbReference type="GO" id="GO:0003676">
    <property type="term" value="F:nucleic acid binding"/>
    <property type="evidence" value="ECO:0007669"/>
    <property type="project" value="InterPro"/>
</dbReference>
<proteinExistence type="predicted"/>
<dbReference type="PROSITE" id="PS50994">
    <property type="entry name" value="INTEGRASE"/>
    <property type="match status" value="1"/>
</dbReference>
<evidence type="ECO:0000313" key="3">
    <source>
        <dbReference type="Proteomes" id="UP000044377"/>
    </source>
</evidence>
<reference evidence="3" key="1">
    <citation type="submission" date="2015-01" db="EMBL/GenBank/DDBJ databases">
        <authorList>
            <person name="Paterson Steve"/>
        </authorList>
    </citation>
    <scope>NUCLEOTIDE SEQUENCE [LARGE SCALE GENOMIC DNA]</scope>
    <source>
        <strain evidence="3">OBR1</strain>
    </source>
</reference>
<sequence>MPWNEVSAMSLRNEFVYLATQEGTNFRALCRDFNIAPNTGYKWLGRYLAIGEAGLVERSRRPLTIPMRTPENLEQQIVTLREKHPAWSARKLKRRLEDLGFILPAVSTVHAVLLRTGLIFPRETQDKLATGRFEHPYPNSLWQMDFKGHVACGEGRCHPLTILDDHSRFSLCLQGCKNEQRKTVQEQLVSTFERYGVPERMTMDNGSPWGHEPGVWTALELWLMRQEIKVSHSRVSHPQTQGKDERFHRTLKAEVLRGKDFTTLSAMQEAFDIWRKIYNTERPHEGIGLSVPASRYRASMKPYTARPKPAEYDENKETRKVDISGRITLKGREYRVGKAFVKERLGIESEADDGIYSLWWYKTKIGVIDLKKRSITVGKHC</sequence>
<evidence type="ECO:0000313" key="2">
    <source>
        <dbReference type="EMBL" id="CPR15334.1"/>
    </source>
</evidence>
<dbReference type="Pfam" id="PF13565">
    <property type="entry name" value="HTH_32"/>
    <property type="match status" value="1"/>
</dbReference>
<dbReference type="AlphaFoldDB" id="A0A0G4JSY1"/>
<protein>
    <submittedName>
        <fullName evidence="2">Mobile element protein</fullName>
    </submittedName>
</protein>
<dbReference type="NCBIfam" id="NF033577">
    <property type="entry name" value="transpos_IS481"/>
    <property type="match status" value="1"/>
</dbReference>
<dbReference type="SUPFAM" id="SSF53098">
    <property type="entry name" value="Ribonuclease H-like"/>
    <property type="match status" value="1"/>
</dbReference>
<dbReference type="PANTHER" id="PTHR35004">
    <property type="entry name" value="TRANSPOSASE RV3428C-RELATED"/>
    <property type="match status" value="1"/>
</dbReference>
<accession>A0A0G4JSY1</accession>
<dbReference type="OrthoDB" id="9774685at2"/>
<dbReference type="PANTHER" id="PTHR35004:SF6">
    <property type="entry name" value="TRANSPOSASE"/>
    <property type="match status" value="1"/>
</dbReference>
<dbReference type="InterPro" id="IPR009057">
    <property type="entry name" value="Homeodomain-like_sf"/>
</dbReference>
<dbReference type="InterPro" id="IPR001584">
    <property type="entry name" value="Integrase_cat-core"/>
</dbReference>
<dbReference type="STRING" id="1109412.BN1221_01452"/>
<dbReference type="Gene3D" id="3.30.420.10">
    <property type="entry name" value="Ribonuclease H-like superfamily/Ribonuclease H"/>
    <property type="match status" value="1"/>
</dbReference>